<dbReference type="PANTHER" id="PTHR35791:SF1">
    <property type="entry name" value="UPF0754 MEMBRANE PROTEIN YHEB"/>
    <property type="match status" value="1"/>
</dbReference>
<evidence type="ECO:0000256" key="1">
    <source>
        <dbReference type="ARBA" id="ARBA00004308"/>
    </source>
</evidence>
<evidence type="ECO:0000256" key="4">
    <source>
        <dbReference type="ARBA" id="ARBA00022989"/>
    </source>
</evidence>
<evidence type="ECO:0000256" key="6">
    <source>
        <dbReference type="SAM" id="Coils"/>
    </source>
</evidence>
<feature type="transmembrane region" description="Helical" evidence="7">
    <location>
        <begin position="464"/>
        <end position="485"/>
    </location>
</feature>
<organism evidence="8 9">
    <name type="scientific">Halanaerobacter jeridensis</name>
    <dbReference type="NCBI Taxonomy" id="706427"/>
    <lineage>
        <taxon>Bacteria</taxon>
        <taxon>Bacillati</taxon>
        <taxon>Bacillota</taxon>
        <taxon>Clostridia</taxon>
        <taxon>Halanaerobiales</taxon>
        <taxon>Halobacteroidaceae</taxon>
        <taxon>Halanaerobacter</taxon>
    </lineage>
</organism>
<keyword evidence="9" id="KW-1185">Reference proteome</keyword>
<feature type="transmembrane region" description="Helical" evidence="7">
    <location>
        <begin position="6"/>
        <end position="24"/>
    </location>
</feature>
<gene>
    <name evidence="8" type="ORF">JOC47_000828</name>
</gene>
<feature type="coiled-coil region" evidence="6">
    <location>
        <begin position="87"/>
        <end position="114"/>
    </location>
</feature>
<dbReference type="AlphaFoldDB" id="A0A938XSF9"/>
<comment type="subcellular location">
    <subcellularLocation>
        <location evidence="1">Endomembrane system</location>
    </subcellularLocation>
</comment>
<keyword evidence="6" id="KW-0175">Coiled coil</keyword>
<dbReference type="Pfam" id="PF04286">
    <property type="entry name" value="DUF445"/>
    <property type="match status" value="2"/>
</dbReference>
<reference evidence="8" key="1">
    <citation type="submission" date="2021-01" db="EMBL/GenBank/DDBJ databases">
        <title>Genomic Encyclopedia of Type Strains, Phase IV (KMG-IV): sequencing the most valuable type-strain genomes for metagenomic binning, comparative biology and taxonomic classification.</title>
        <authorList>
            <person name="Goeker M."/>
        </authorList>
    </citation>
    <scope>NUCLEOTIDE SEQUENCE</scope>
    <source>
        <strain evidence="8">DSM 23230</strain>
    </source>
</reference>
<dbReference type="RefSeq" id="WP_204700702.1">
    <property type="nucleotide sequence ID" value="NZ_JAFBDQ010000003.1"/>
</dbReference>
<dbReference type="PANTHER" id="PTHR35791">
    <property type="entry name" value="UPF0754 MEMBRANE PROTEIN YHEB"/>
    <property type="match status" value="1"/>
</dbReference>
<sequence length="488" mass="56558">MDSVFIISPLVGSLIGYWTNWLAIKMLFRPLTKKEIFGFEIPFTPGVIPRRRTELAESIGGAVGKKLLTPDAFEKILQGPNMKTKVQEFIKEKIKNLENENRNLEEILTEIFSDDKEVETLKELLKKVINENIEESLSSDQVTELIKSQFNSEQTIKKINSYLNSREYYELKTEIIALIQEESMVEGLQEQVVTYLKAELNNIEEDKTVREIIPDSLIQSGKAWLEEQKPEVINHLISFLESEELKQQIESKVENFFDNNPMLSMLSGFKDKIVEKFLNYLISYVEEEENQVQIMQEIDRLLDSLLDTSCVSIIERLDEEDLEQIAKKIVDQLVKEENINQLFDKFENKIIEKLKSEQGNNFLEVIVDKIVHNNLIRMVIADIVDFKVEELFVTPLSNYFEKLDKDLIQRLENGIVNVIEYIMEHHLGTIFATLDFEKLVKDKINSFDVLEVERLLLDVIETELNAITWFGAVLGFLLGLITPIISLL</sequence>
<protein>
    <submittedName>
        <fullName evidence="8">Uncharacterized membrane protein YheB (UPF0754 family)</fullName>
    </submittedName>
</protein>
<name>A0A938XSF9_9FIRM</name>
<proteinExistence type="inferred from homology"/>
<comment type="similarity">
    <text evidence="2">Belongs to the UPF0754 family.</text>
</comment>
<dbReference type="EMBL" id="JAFBDQ010000003">
    <property type="protein sequence ID" value="MBM7555994.1"/>
    <property type="molecule type" value="Genomic_DNA"/>
</dbReference>
<evidence type="ECO:0000256" key="3">
    <source>
        <dbReference type="ARBA" id="ARBA00022692"/>
    </source>
</evidence>
<dbReference type="GO" id="GO:0012505">
    <property type="term" value="C:endomembrane system"/>
    <property type="evidence" value="ECO:0007669"/>
    <property type="project" value="UniProtKB-SubCell"/>
</dbReference>
<dbReference type="Proteomes" id="UP000774000">
    <property type="component" value="Unassembled WGS sequence"/>
</dbReference>
<dbReference type="InterPro" id="IPR007383">
    <property type="entry name" value="DUF445"/>
</dbReference>
<evidence type="ECO:0000256" key="7">
    <source>
        <dbReference type="SAM" id="Phobius"/>
    </source>
</evidence>
<keyword evidence="3 7" id="KW-0812">Transmembrane</keyword>
<evidence type="ECO:0000256" key="5">
    <source>
        <dbReference type="ARBA" id="ARBA00023136"/>
    </source>
</evidence>
<evidence type="ECO:0000313" key="9">
    <source>
        <dbReference type="Proteomes" id="UP000774000"/>
    </source>
</evidence>
<accession>A0A938XSF9</accession>
<keyword evidence="5 7" id="KW-0472">Membrane</keyword>
<evidence type="ECO:0000313" key="8">
    <source>
        <dbReference type="EMBL" id="MBM7555994.1"/>
    </source>
</evidence>
<comment type="caution">
    <text evidence="8">The sequence shown here is derived from an EMBL/GenBank/DDBJ whole genome shotgun (WGS) entry which is preliminary data.</text>
</comment>
<evidence type="ECO:0000256" key="2">
    <source>
        <dbReference type="ARBA" id="ARBA00008053"/>
    </source>
</evidence>
<keyword evidence="4 7" id="KW-1133">Transmembrane helix</keyword>